<keyword evidence="2" id="KW-1133">Transmembrane helix</keyword>
<feature type="region of interest" description="Disordered" evidence="1">
    <location>
        <begin position="1"/>
        <end position="30"/>
    </location>
</feature>
<dbReference type="AlphaFoldDB" id="A0A1M6CTE3"/>
<protein>
    <submittedName>
        <fullName evidence="3">Uncharacterized conserved protein, DUF983 family</fullName>
    </submittedName>
</protein>
<evidence type="ECO:0000313" key="3">
    <source>
        <dbReference type="EMBL" id="SHI64008.1"/>
    </source>
</evidence>
<dbReference type="STRING" id="1447782.SAMN05444417_1345"/>
<proteinExistence type="predicted"/>
<organism evidence="3 4">
    <name type="scientific">Wenxinia saemankumensis</name>
    <dbReference type="NCBI Taxonomy" id="1447782"/>
    <lineage>
        <taxon>Bacteria</taxon>
        <taxon>Pseudomonadati</taxon>
        <taxon>Pseudomonadota</taxon>
        <taxon>Alphaproteobacteria</taxon>
        <taxon>Rhodobacterales</taxon>
        <taxon>Roseobacteraceae</taxon>
        <taxon>Wenxinia</taxon>
    </lineage>
</organism>
<dbReference type="EMBL" id="FQYO01000002">
    <property type="protein sequence ID" value="SHI64008.1"/>
    <property type="molecule type" value="Genomic_DNA"/>
</dbReference>
<name>A0A1M6CTE3_9RHOB</name>
<dbReference type="RefSeq" id="WP_083601188.1">
    <property type="nucleotide sequence ID" value="NZ_FQYO01000002.1"/>
</dbReference>
<dbReference type="Proteomes" id="UP000184292">
    <property type="component" value="Unassembled WGS sequence"/>
</dbReference>
<evidence type="ECO:0000256" key="1">
    <source>
        <dbReference type="SAM" id="MobiDB-lite"/>
    </source>
</evidence>
<dbReference type="InterPro" id="IPR009325">
    <property type="entry name" value="DUF983"/>
</dbReference>
<accession>A0A1M6CTE3</accession>
<reference evidence="3 4" key="1">
    <citation type="submission" date="2016-11" db="EMBL/GenBank/DDBJ databases">
        <authorList>
            <person name="Jaros S."/>
            <person name="Januszkiewicz K."/>
            <person name="Wedrychowicz H."/>
        </authorList>
    </citation>
    <scope>NUCLEOTIDE SEQUENCE [LARGE SCALE GENOMIC DNA]</scope>
    <source>
        <strain evidence="3 4">DSM 100565</strain>
    </source>
</reference>
<dbReference type="Pfam" id="PF06170">
    <property type="entry name" value="DUF983"/>
    <property type="match status" value="1"/>
</dbReference>
<feature type="transmembrane region" description="Helical" evidence="2">
    <location>
        <begin position="78"/>
        <end position="97"/>
    </location>
</feature>
<dbReference type="OrthoDB" id="9799456at2"/>
<feature type="transmembrane region" description="Helical" evidence="2">
    <location>
        <begin position="103"/>
        <end position="123"/>
    </location>
</feature>
<sequence length="148" mass="16407">MKPLRPEETALPPETSARAAPDDGTQERPVWPAIRKGMRRRCPHCGRGALFEGYLKVVDRCAVCDESYRAQRADDGPAYLTILVVGHLMVPVIHYTWTLFRPAPLVMATIFTLTAVGLSLALLPRFKGLVVAVQWAKRMHGFGPDRAA</sequence>
<evidence type="ECO:0000256" key="2">
    <source>
        <dbReference type="SAM" id="Phobius"/>
    </source>
</evidence>
<keyword evidence="2" id="KW-0472">Membrane</keyword>
<gene>
    <name evidence="3" type="ORF">SAMN05444417_1345</name>
</gene>
<evidence type="ECO:0000313" key="4">
    <source>
        <dbReference type="Proteomes" id="UP000184292"/>
    </source>
</evidence>
<keyword evidence="4" id="KW-1185">Reference proteome</keyword>
<keyword evidence="2" id="KW-0812">Transmembrane</keyword>